<dbReference type="Pfam" id="PF16316">
    <property type="entry name" value="DUF4956"/>
    <property type="match status" value="1"/>
</dbReference>
<evidence type="ECO:0000313" key="2">
    <source>
        <dbReference type="EMBL" id="KGJ53188.1"/>
    </source>
</evidence>
<dbReference type="EMBL" id="JQIF01000044">
    <property type="protein sequence ID" value="KGJ53188.1"/>
    <property type="molecule type" value="Genomic_DNA"/>
</dbReference>
<feature type="transmembrane region" description="Helical" evidence="1">
    <location>
        <begin position="12"/>
        <end position="35"/>
    </location>
</feature>
<comment type="caution">
    <text evidence="2">The sequence shown here is derived from an EMBL/GenBank/DDBJ whole genome shotgun (WGS) entry which is preliminary data.</text>
</comment>
<keyword evidence="2" id="KW-0131">Cell cycle</keyword>
<accession>A0A099I8E2</accession>
<protein>
    <submittedName>
        <fullName evidence="2">Cell division protein FtsZ</fullName>
    </submittedName>
</protein>
<evidence type="ECO:0000256" key="1">
    <source>
        <dbReference type="SAM" id="Phobius"/>
    </source>
</evidence>
<keyword evidence="1" id="KW-0812">Transmembrane</keyword>
<dbReference type="AlphaFoldDB" id="A0A099I8E2"/>
<feature type="transmembrane region" description="Helical" evidence="1">
    <location>
        <begin position="92"/>
        <end position="109"/>
    </location>
</feature>
<dbReference type="Proteomes" id="UP000030008">
    <property type="component" value="Unassembled WGS sequence"/>
</dbReference>
<dbReference type="InterPro" id="IPR032531">
    <property type="entry name" value="DUF4956"/>
</dbReference>
<proteinExistence type="predicted"/>
<reference evidence="2 3" key="1">
    <citation type="submission" date="2014-08" db="EMBL/GenBank/DDBJ databases">
        <title>Clostridium innocuum, an unnegligible vancomycin-resistant pathogen causing extra-intestinal infections.</title>
        <authorList>
            <person name="Feng Y."/>
            <person name="Chiu C.-H."/>
        </authorList>
    </citation>
    <scope>NUCLEOTIDE SEQUENCE [LARGE SCALE GENOMIC DNA]</scope>
    <source>
        <strain evidence="2 3">AN88</strain>
    </source>
</reference>
<keyword evidence="2" id="KW-0132">Cell division</keyword>
<keyword evidence="1" id="KW-1133">Transmembrane helix</keyword>
<feature type="transmembrane region" description="Helical" evidence="1">
    <location>
        <begin position="55"/>
        <end position="80"/>
    </location>
</feature>
<organism evidence="2 3">
    <name type="scientific">Clostridium innocuum</name>
    <dbReference type="NCBI Taxonomy" id="1522"/>
    <lineage>
        <taxon>Bacteria</taxon>
        <taxon>Bacillati</taxon>
        <taxon>Bacillota</taxon>
        <taxon>Clostridia</taxon>
        <taxon>Eubacteriales</taxon>
        <taxon>Clostridiaceae</taxon>
        <taxon>Clostridium</taxon>
    </lineage>
</organism>
<gene>
    <name evidence="2" type="ORF">CIAN88_10630</name>
</gene>
<name>A0A099I8E2_CLOIN</name>
<sequence>MFTSILNLEQGLTILDGVVCCMSALGLGLIIAWFYRRLGYCSHSFTVTLALLPALVQFVIMMVNGNLGTGIAVVGAFSLVRFRSLPGSSKEILFIFFSMAIGLAIGMGYVSFAAFMTIVISMSAWLLFTLLQPNNLQLYKELKIVIPEDLDYTEVFDDILQSYCKRAELVRVKTIQLGAMLEMTYHVELKEVKQEKHMVDDIRCRNGNLNVIVAKRQAMQNEL</sequence>
<keyword evidence="1" id="KW-0472">Membrane</keyword>
<dbReference type="GO" id="GO:0051301">
    <property type="term" value="P:cell division"/>
    <property type="evidence" value="ECO:0007669"/>
    <property type="project" value="UniProtKB-KW"/>
</dbReference>
<evidence type="ECO:0000313" key="3">
    <source>
        <dbReference type="Proteomes" id="UP000030008"/>
    </source>
</evidence>
<dbReference type="RefSeq" id="WP_044905385.1">
    <property type="nucleotide sequence ID" value="NZ_JQIF01000044.1"/>
</dbReference>